<sequence>MLLFLKYGQKGGEGGIAVAKEVLRLLDEKK</sequence>
<reference evidence="1" key="1">
    <citation type="submission" date="2018-06" db="EMBL/GenBank/DDBJ databases">
        <authorList>
            <consortium name="Pathogen Informatics"/>
            <person name="Doyle S."/>
        </authorList>
    </citation>
    <scope>NUCLEOTIDE SEQUENCE</scope>
    <source>
        <strain evidence="1">NCTC13307</strain>
    </source>
</reference>
<accession>A0A381I5S3</accession>
<gene>
    <name evidence="1" type="ORF">NCTC13307_00854</name>
</gene>
<protein>
    <submittedName>
        <fullName evidence="1">Uncharacterized protein</fullName>
    </submittedName>
</protein>
<dbReference type="EMBL" id="UFWD01000001">
    <property type="protein sequence ID" value="SUY21774.1"/>
    <property type="molecule type" value="Genomic_DNA"/>
</dbReference>
<evidence type="ECO:0000313" key="1">
    <source>
        <dbReference type="EMBL" id="SUY21774.1"/>
    </source>
</evidence>
<dbReference type="AlphaFoldDB" id="A0A381I5S3"/>
<name>A0A381I5S3_CLODI</name>
<proteinExistence type="predicted"/>
<organism evidence="1">
    <name type="scientific">Clostridioides difficile</name>
    <name type="common">Peptoclostridium difficile</name>
    <dbReference type="NCBI Taxonomy" id="1496"/>
    <lineage>
        <taxon>Bacteria</taxon>
        <taxon>Bacillati</taxon>
        <taxon>Bacillota</taxon>
        <taxon>Clostridia</taxon>
        <taxon>Peptostreptococcales</taxon>
        <taxon>Peptostreptococcaceae</taxon>
        <taxon>Clostridioides</taxon>
    </lineage>
</organism>